<gene>
    <name evidence="5" type="ORF">EV213_10251</name>
</gene>
<name>A0A4R6UAF3_9BACI</name>
<feature type="domain" description="SLH" evidence="4">
    <location>
        <begin position="657"/>
        <end position="716"/>
    </location>
</feature>
<evidence type="ECO:0000256" key="3">
    <source>
        <dbReference type="SAM" id="SignalP"/>
    </source>
</evidence>
<dbReference type="InterPro" id="IPR001119">
    <property type="entry name" value="SLH_dom"/>
</dbReference>
<feature type="domain" description="SLH" evidence="4">
    <location>
        <begin position="593"/>
        <end position="656"/>
    </location>
</feature>
<dbReference type="Gene3D" id="2.170.130.30">
    <property type="match status" value="1"/>
</dbReference>
<dbReference type="RefSeq" id="WP_133578922.1">
    <property type="nucleotide sequence ID" value="NZ_SNYJ01000002.1"/>
</dbReference>
<feature type="region of interest" description="Disordered" evidence="2">
    <location>
        <begin position="309"/>
        <end position="329"/>
    </location>
</feature>
<protein>
    <submittedName>
        <fullName evidence="5">S-layer family protein</fullName>
    </submittedName>
</protein>
<comment type="caution">
    <text evidence="5">The sequence shown here is derived from an EMBL/GenBank/DDBJ whole genome shotgun (WGS) entry which is preliminary data.</text>
</comment>
<evidence type="ECO:0000256" key="2">
    <source>
        <dbReference type="SAM" id="MobiDB-lite"/>
    </source>
</evidence>
<evidence type="ECO:0000256" key="1">
    <source>
        <dbReference type="ARBA" id="ARBA00022729"/>
    </source>
</evidence>
<keyword evidence="1 3" id="KW-0732">Signal</keyword>
<feature type="chain" id="PRO_5020493505" evidence="3">
    <location>
        <begin position="35"/>
        <end position="717"/>
    </location>
</feature>
<keyword evidence="6" id="KW-1185">Reference proteome</keyword>
<dbReference type="Gene3D" id="1.50.10.20">
    <property type="match status" value="1"/>
</dbReference>
<organism evidence="5 6">
    <name type="scientific">Aureibacillus halotolerans</name>
    <dbReference type="NCBI Taxonomy" id="1508390"/>
    <lineage>
        <taxon>Bacteria</taxon>
        <taxon>Bacillati</taxon>
        <taxon>Bacillota</taxon>
        <taxon>Bacilli</taxon>
        <taxon>Bacillales</taxon>
        <taxon>Bacillaceae</taxon>
        <taxon>Aureibacillus</taxon>
    </lineage>
</organism>
<dbReference type="Pfam" id="PF00395">
    <property type="entry name" value="SLH"/>
    <property type="match status" value="2"/>
</dbReference>
<proteinExistence type="predicted"/>
<dbReference type="Proteomes" id="UP000295632">
    <property type="component" value="Unassembled WGS sequence"/>
</dbReference>
<evidence type="ECO:0000313" key="6">
    <source>
        <dbReference type="Proteomes" id="UP000295632"/>
    </source>
</evidence>
<dbReference type="PROSITE" id="PS51272">
    <property type="entry name" value="SLH"/>
    <property type="match status" value="2"/>
</dbReference>
<reference evidence="5 6" key="1">
    <citation type="submission" date="2019-03" db="EMBL/GenBank/DDBJ databases">
        <title>Genomic Encyclopedia of Type Strains, Phase IV (KMG-IV): sequencing the most valuable type-strain genomes for metagenomic binning, comparative biology and taxonomic classification.</title>
        <authorList>
            <person name="Goeker M."/>
        </authorList>
    </citation>
    <scope>NUCLEOTIDE SEQUENCE [LARGE SCALE GENOMIC DNA]</scope>
    <source>
        <strain evidence="5 6">DSM 28697</strain>
    </source>
</reference>
<sequence length="717" mass="76884">MNTSRKTGRTGKQWSIACLLVLFFASVVPANTYAAETSVITQQWEKTKAFYQQSELLADDWGSIHRLYAGLPVDEAYLQTVNTKISEGALPKKPTSVALTIVGLSAAGVNAEQFVDVNYVNQLLSMEKSSLSAGTNEAAWTLLALDSGSYTADDTVTRDWLISTLLEMQQTDGTWPGFQPDMTTMAMTALAPYNTSDHPDIQMAINKAASAFEGTIPDNSNSIAQLIIALSANGMDANATPFTDDKSTSLVDALLSYALEDGSFYWNAEQTESNAFATKDAFHALLAYVTYQKEGKGQIYNDLLQKRNNLDQPESGNQITDEPTTTAPDEKSVNIKLTVSSNAKQLASENVEASTPLQGLKKVLEQNDIPFTIQDTEFGPYLSGIAGLEAGTIDANAGWQFAITRDGKTSLPGAAANAPELLEAGDGIHFFYGGFGVGPASDASATIIGPSTIAVAVEKAVTTYDSSYNASITYVPASDVTVSFGGATATTNAHGIAVLNNVTDGADVIKIDDYQADSLPSIVPSTIPIQLDGMVVDELWVDAYAKASVKKAIENEWMRTQEVTGAFLPDMSLTRAEVIQLLIQHLPHKPSNSTPLFADVTTSSPFADSIHAAHEAGWIKGEEDGNFHPNEEVTRQELSLILARALQLPATEVDGSFNDETTIWPEARPAVYALHSAGIFKGTGSLFLPSENVTREMAAVILDRLHTFNESSHANAS</sequence>
<feature type="compositionally biased region" description="Polar residues" evidence="2">
    <location>
        <begin position="310"/>
        <end position="327"/>
    </location>
</feature>
<feature type="signal peptide" evidence="3">
    <location>
        <begin position="1"/>
        <end position="34"/>
    </location>
</feature>
<accession>A0A4R6UAF3</accession>
<dbReference type="EMBL" id="SNYJ01000002">
    <property type="protein sequence ID" value="TDQ42023.1"/>
    <property type="molecule type" value="Genomic_DNA"/>
</dbReference>
<dbReference type="AlphaFoldDB" id="A0A4R6UAF3"/>
<evidence type="ECO:0000259" key="4">
    <source>
        <dbReference type="PROSITE" id="PS51272"/>
    </source>
</evidence>
<dbReference type="SUPFAM" id="SSF48239">
    <property type="entry name" value="Terpenoid cyclases/Protein prenyltransferases"/>
    <property type="match status" value="1"/>
</dbReference>
<dbReference type="InterPro" id="IPR008930">
    <property type="entry name" value="Terpenoid_cyclase/PrenylTrfase"/>
</dbReference>
<dbReference type="OrthoDB" id="411361at2"/>
<evidence type="ECO:0000313" key="5">
    <source>
        <dbReference type="EMBL" id="TDQ42023.1"/>
    </source>
</evidence>